<comment type="caution">
    <text evidence="2">The sequence shown here is derived from an EMBL/GenBank/DDBJ whole genome shotgun (WGS) entry which is preliminary data.</text>
</comment>
<keyword evidence="1" id="KW-0472">Membrane</keyword>
<reference evidence="2" key="1">
    <citation type="submission" date="2022-08" db="EMBL/GenBank/DDBJ databases">
        <authorList>
            <person name="Kallberg Y."/>
            <person name="Tangrot J."/>
            <person name="Rosling A."/>
        </authorList>
    </citation>
    <scope>NUCLEOTIDE SEQUENCE</scope>
    <source>
        <strain evidence="2">Wild A</strain>
    </source>
</reference>
<evidence type="ECO:0000313" key="3">
    <source>
        <dbReference type="Proteomes" id="UP001153678"/>
    </source>
</evidence>
<proteinExistence type="predicted"/>
<evidence type="ECO:0000313" key="2">
    <source>
        <dbReference type="EMBL" id="CAI2178296.1"/>
    </source>
</evidence>
<gene>
    <name evidence="2" type="ORF">FWILDA_LOCUS8514</name>
</gene>
<dbReference type="OrthoDB" id="2440313at2759"/>
<keyword evidence="3" id="KW-1185">Reference proteome</keyword>
<keyword evidence="1" id="KW-1133">Transmembrane helix</keyword>
<accession>A0A9W4SR23</accession>
<evidence type="ECO:0000256" key="1">
    <source>
        <dbReference type="SAM" id="Phobius"/>
    </source>
</evidence>
<dbReference type="EMBL" id="CAMKVN010001830">
    <property type="protein sequence ID" value="CAI2178296.1"/>
    <property type="molecule type" value="Genomic_DNA"/>
</dbReference>
<keyword evidence="1" id="KW-0812">Transmembrane</keyword>
<feature type="transmembrane region" description="Helical" evidence="1">
    <location>
        <begin position="30"/>
        <end position="49"/>
    </location>
</feature>
<organism evidence="2 3">
    <name type="scientific">Funneliformis geosporum</name>
    <dbReference type="NCBI Taxonomy" id="1117311"/>
    <lineage>
        <taxon>Eukaryota</taxon>
        <taxon>Fungi</taxon>
        <taxon>Fungi incertae sedis</taxon>
        <taxon>Mucoromycota</taxon>
        <taxon>Glomeromycotina</taxon>
        <taxon>Glomeromycetes</taxon>
        <taxon>Glomerales</taxon>
        <taxon>Glomeraceae</taxon>
        <taxon>Funneliformis</taxon>
    </lineage>
</organism>
<name>A0A9W4SR23_9GLOM</name>
<sequence>MYNVDKYFDFDSEKKAETKSKKKKKQQQQMILFLLLVAGIAYYYFMVYLPEEEIKKLETKLQAELDRVKNAKSDDVAEIKISNILVGRYNEDAKLFPDGDKHEDFHFSRAASYDIHFPPSMEEFFKLGKEKNKKNCYLLDKNEDLI</sequence>
<protein>
    <submittedName>
        <fullName evidence="2">15691_t:CDS:1</fullName>
    </submittedName>
</protein>
<dbReference type="AlphaFoldDB" id="A0A9W4SR23"/>
<dbReference type="Proteomes" id="UP001153678">
    <property type="component" value="Unassembled WGS sequence"/>
</dbReference>